<evidence type="ECO:0000313" key="1">
    <source>
        <dbReference type="EMBL" id="GIF25753.1"/>
    </source>
</evidence>
<dbReference type="RefSeq" id="WP_203813557.1">
    <property type="nucleotide sequence ID" value="NZ_BOMY01000053.1"/>
</dbReference>
<dbReference type="GO" id="GO:0003676">
    <property type="term" value="F:nucleic acid binding"/>
    <property type="evidence" value="ECO:0007669"/>
    <property type="project" value="InterPro"/>
</dbReference>
<reference evidence="1" key="1">
    <citation type="submission" date="2021-01" db="EMBL/GenBank/DDBJ databases">
        <title>Whole genome shotgun sequence of Actinoplanes tereljensis NBRC 105297.</title>
        <authorList>
            <person name="Komaki H."/>
            <person name="Tamura T."/>
        </authorList>
    </citation>
    <scope>NUCLEOTIDE SEQUENCE</scope>
    <source>
        <strain evidence="1">NBRC 105297</strain>
    </source>
</reference>
<name>A0A919NWQ7_9ACTN</name>
<accession>A0A919NWQ7</accession>
<evidence type="ECO:0000313" key="2">
    <source>
        <dbReference type="Proteomes" id="UP000623608"/>
    </source>
</evidence>
<organism evidence="1 2">
    <name type="scientific">Paractinoplanes tereljensis</name>
    <dbReference type="NCBI Taxonomy" id="571912"/>
    <lineage>
        <taxon>Bacteria</taxon>
        <taxon>Bacillati</taxon>
        <taxon>Actinomycetota</taxon>
        <taxon>Actinomycetes</taxon>
        <taxon>Micromonosporales</taxon>
        <taxon>Micromonosporaceae</taxon>
        <taxon>Paractinoplanes</taxon>
    </lineage>
</organism>
<sequence length="191" mass="21658">MNKQNDDSIGLQPNSDDDLVTIHYHSEHDLVRGIAQWALCTGWITVREYTIWNSGRKYGRVDLLLRATRDACPVLIEVKRGIHTLDEAKSAFKQLADYRRAYAAENGATPVCLLVYGECNNEVVDIVSRIYAQDVLPMSGQDLLTFLAAVNVDQRLGRARRHRSSLARQTESASRAIRMMQRILQQRDSAQ</sequence>
<keyword evidence="2" id="KW-1185">Reference proteome</keyword>
<comment type="caution">
    <text evidence="1">The sequence shown here is derived from an EMBL/GenBank/DDBJ whole genome shotgun (WGS) entry which is preliminary data.</text>
</comment>
<proteinExistence type="predicted"/>
<dbReference type="Proteomes" id="UP000623608">
    <property type="component" value="Unassembled WGS sequence"/>
</dbReference>
<protein>
    <submittedName>
        <fullName evidence="1">Uncharacterized protein</fullName>
    </submittedName>
</protein>
<dbReference type="Gene3D" id="3.40.1350.10">
    <property type="match status" value="1"/>
</dbReference>
<gene>
    <name evidence="1" type="ORF">Ate02nite_84830</name>
</gene>
<dbReference type="EMBL" id="BOMY01000053">
    <property type="protein sequence ID" value="GIF25753.1"/>
    <property type="molecule type" value="Genomic_DNA"/>
</dbReference>
<dbReference type="InterPro" id="IPR011856">
    <property type="entry name" value="tRNA_endonuc-like_dom_sf"/>
</dbReference>
<dbReference type="AlphaFoldDB" id="A0A919NWQ7"/>